<keyword evidence="2" id="KW-1185">Reference proteome</keyword>
<name>A0A7X1J7R0_9ACTN</name>
<dbReference type="EMBL" id="JACMSF010000040">
    <property type="protein sequence ID" value="MBC2905788.1"/>
    <property type="molecule type" value="Genomic_DNA"/>
</dbReference>
<protein>
    <submittedName>
        <fullName evidence="1">Uncharacterized protein</fullName>
    </submittedName>
</protein>
<dbReference type="RefSeq" id="WP_186285629.1">
    <property type="nucleotide sequence ID" value="NZ_JACMSF010000040.1"/>
</dbReference>
<organism evidence="1 2">
    <name type="scientific">Streptomyces cupreus</name>
    <dbReference type="NCBI Taxonomy" id="2759956"/>
    <lineage>
        <taxon>Bacteria</taxon>
        <taxon>Bacillati</taxon>
        <taxon>Actinomycetota</taxon>
        <taxon>Actinomycetes</taxon>
        <taxon>Kitasatosporales</taxon>
        <taxon>Streptomycetaceae</taxon>
        <taxon>Streptomyces</taxon>
    </lineage>
</organism>
<reference evidence="1 2" key="1">
    <citation type="submission" date="2020-08" db="EMBL/GenBank/DDBJ databases">
        <title>Streptomyces sp. PSKA01 genome sequencing and assembly.</title>
        <authorList>
            <person name="Mandal S."/>
            <person name="Maiti P.K."/>
            <person name="Das P."/>
        </authorList>
    </citation>
    <scope>NUCLEOTIDE SEQUENCE [LARGE SCALE GENOMIC DNA]</scope>
    <source>
        <strain evidence="1 2">PSKA01</strain>
    </source>
</reference>
<evidence type="ECO:0000313" key="2">
    <source>
        <dbReference type="Proteomes" id="UP000584670"/>
    </source>
</evidence>
<gene>
    <name evidence="1" type="ORF">H4N64_30355</name>
</gene>
<dbReference type="Proteomes" id="UP000584670">
    <property type="component" value="Unassembled WGS sequence"/>
</dbReference>
<evidence type="ECO:0000313" key="1">
    <source>
        <dbReference type="EMBL" id="MBC2905788.1"/>
    </source>
</evidence>
<comment type="caution">
    <text evidence="1">The sequence shown here is derived from an EMBL/GenBank/DDBJ whole genome shotgun (WGS) entry which is preliminary data.</text>
</comment>
<dbReference type="AlphaFoldDB" id="A0A7X1J7R0"/>
<accession>A0A7X1J7R0</accession>
<proteinExistence type="predicted"/>
<sequence length="53" mass="5573">MFTYTTPYQRVRLGILAALWSGDDVSPAVDPGSPDALTVDAAQVQLLFGPHGG</sequence>